<accession>A0ABS2WSK8</accession>
<feature type="domain" description="Protein kinase" evidence="1">
    <location>
        <begin position="28"/>
        <end position="260"/>
    </location>
</feature>
<comment type="caution">
    <text evidence="2">The sequence shown here is derived from an EMBL/GenBank/DDBJ whole genome shotgun (WGS) entry which is preliminary data.</text>
</comment>
<sequence length="260" mass="30398">MTPTRPKANMRTCRFELSPAYAHLEEFCKNIAQEFAQSNATIHRARNELKTLHVKGEALVVKSFKVPNLFNRIVYTFFRKSKAEKSFKNAQKLLDLGICTPEPIAYIEFFKNGLLHTSYFIAKEWPYDFTIREPLLEENFPDKEIVLNTFAHFVHTLHHQHITHKDLSPGNVLIRRENLQMCVVDINRMGFSSLNMKQKLVNFSKLWAKDEDLEKIITAYADKEKIDVQEANTIALHYSQSLKRKKGLKRKMKALFTKRP</sequence>
<organism evidence="2 3">
    <name type="scientific">Sulfurospirillum tamanense</name>
    <dbReference type="NCBI Taxonomy" id="2813362"/>
    <lineage>
        <taxon>Bacteria</taxon>
        <taxon>Pseudomonadati</taxon>
        <taxon>Campylobacterota</taxon>
        <taxon>Epsilonproteobacteria</taxon>
        <taxon>Campylobacterales</taxon>
        <taxon>Sulfurospirillaceae</taxon>
        <taxon>Sulfurospirillum</taxon>
    </lineage>
</organism>
<dbReference type="InterPro" id="IPR008266">
    <property type="entry name" value="Tyr_kinase_AS"/>
</dbReference>
<dbReference type="InterPro" id="IPR000719">
    <property type="entry name" value="Prot_kinase_dom"/>
</dbReference>
<evidence type="ECO:0000313" key="3">
    <source>
        <dbReference type="Proteomes" id="UP000703590"/>
    </source>
</evidence>
<dbReference type="PROSITE" id="PS00109">
    <property type="entry name" value="PROTEIN_KINASE_TYR"/>
    <property type="match status" value="1"/>
</dbReference>
<dbReference type="Gene3D" id="1.10.510.10">
    <property type="entry name" value="Transferase(Phosphotransferase) domain 1"/>
    <property type="match status" value="1"/>
</dbReference>
<evidence type="ECO:0000259" key="1">
    <source>
        <dbReference type="PROSITE" id="PS50011"/>
    </source>
</evidence>
<dbReference type="Pfam" id="PF06293">
    <property type="entry name" value="Kdo"/>
    <property type="match status" value="1"/>
</dbReference>
<dbReference type="EMBL" id="JAFHKK010000015">
    <property type="protein sequence ID" value="MBN2964649.1"/>
    <property type="molecule type" value="Genomic_DNA"/>
</dbReference>
<dbReference type="Proteomes" id="UP000703590">
    <property type="component" value="Unassembled WGS sequence"/>
</dbReference>
<dbReference type="SUPFAM" id="SSF56112">
    <property type="entry name" value="Protein kinase-like (PK-like)"/>
    <property type="match status" value="1"/>
</dbReference>
<name>A0ABS2WSK8_9BACT</name>
<keyword evidence="3" id="KW-1185">Reference proteome</keyword>
<dbReference type="PROSITE" id="PS50011">
    <property type="entry name" value="PROTEIN_KINASE_DOM"/>
    <property type="match status" value="1"/>
</dbReference>
<dbReference type="InterPro" id="IPR011009">
    <property type="entry name" value="Kinase-like_dom_sf"/>
</dbReference>
<proteinExistence type="predicted"/>
<gene>
    <name evidence="2" type="ORF">JWV37_07645</name>
</gene>
<dbReference type="RefSeq" id="WP_205459201.1">
    <property type="nucleotide sequence ID" value="NZ_JAFHKK010000015.1"/>
</dbReference>
<evidence type="ECO:0000313" key="2">
    <source>
        <dbReference type="EMBL" id="MBN2964649.1"/>
    </source>
</evidence>
<reference evidence="2" key="2">
    <citation type="submission" date="2021-02" db="EMBL/GenBank/DDBJ databases">
        <authorList>
            <person name="Merkel A.Y."/>
        </authorList>
    </citation>
    <scope>NUCLEOTIDE SEQUENCE</scope>
    <source>
        <strain evidence="2">T05b</strain>
    </source>
</reference>
<reference evidence="2" key="1">
    <citation type="submission" date="2021-02" db="EMBL/GenBank/DDBJ databases">
        <title>Sulfurospirillum tamanensis sp. nov.</title>
        <authorList>
            <person name="Frolova A."/>
            <person name="Merkel A."/>
            <person name="Slobodkin A."/>
        </authorList>
    </citation>
    <scope>NUCLEOTIDE SEQUENCE</scope>
    <source>
        <strain evidence="2">T05b</strain>
    </source>
</reference>
<protein>
    <recommendedName>
        <fullName evidence="1">Protein kinase domain-containing protein</fullName>
    </recommendedName>
</protein>